<protein>
    <submittedName>
        <fullName evidence="1">Mobilization protein BmgB</fullName>
    </submittedName>
</protein>
<evidence type="ECO:0000313" key="3">
    <source>
        <dbReference type="Proteomes" id="UP000008044"/>
    </source>
</evidence>
<dbReference type="EMBL" id="WABS01000119">
    <property type="protein sequence ID" value="MBI0557483.1"/>
    <property type="molecule type" value="Genomic_DNA"/>
</dbReference>
<organism evidence="1 3">
    <name type="scientific">Pectobacterium parmentieri</name>
    <dbReference type="NCBI Taxonomy" id="1905730"/>
    <lineage>
        <taxon>Bacteria</taxon>
        <taxon>Pseudomonadati</taxon>
        <taxon>Pseudomonadota</taxon>
        <taxon>Gammaproteobacteria</taxon>
        <taxon>Enterobacterales</taxon>
        <taxon>Pectobacteriaceae</taxon>
        <taxon>Pectobacterium</taxon>
    </lineage>
</organism>
<keyword evidence="4" id="KW-1185">Reference proteome</keyword>
<sequence length="67" mass="7759">MSEALKTTVRLKKQEAVELRELAFSLTKKAIMKGKQKIYSESDLVHYMIENAIKNIDIDEEGNLYLK</sequence>
<proteinExistence type="predicted"/>
<evidence type="ECO:0000313" key="2">
    <source>
        <dbReference type="EMBL" id="MBI0557483.1"/>
    </source>
</evidence>
<dbReference type="AlphaFoldDB" id="A0A0H3I305"/>
<reference evidence="1 3" key="1">
    <citation type="journal article" date="2012" name="J. Bacteriol.">
        <title>Genome sequence of Pectobacterium sp. strain SCC3193.</title>
        <authorList>
            <person name="Koskinen J.P."/>
            <person name="Laine P."/>
            <person name="Niemi O."/>
            <person name="Nykyri J."/>
            <person name="Harjunpaa H."/>
            <person name="Auvinen P."/>
            <person name="Paulin L."/>
            <person name="Pirhonen M."/>
            <person name="Palva T."/>
            <person name="Holm L."/>
        </authorList>
    </citation>
    <scope>NUCLEOTIDE SEQUENCE [LARGE SCALE GENOMIC DNA]</scope>
    <source>
        <strain evidence="1 3">SCC3193</strain>
    </source>
</reference>
<dbReference type="PATRIC" id="fig|1166016.3.peg.2346"/>
<dbReference type="HOGENOM" id="CLU_191944_0_0_6"/>
<dbReference type="KEGG" id="pec:W5S_2329"/>
<evidence type="ECO:0000313" key="1">
    <source>
        <dbReference type="EMBL" id="AFI90417.1"/>
    </source>
</evidence>
<name>A0A0H3I305_PECPM</name>
<dbReference type="EMBL" id="CP003415">
    <property type="protein sequence ID" value="AFI90417.1"/>
    <property type="molecule type" value="Genomic_DNA"/>
</dbReference>
<dbReference type="STRING" id="1905730.W5S_2329"/>
<dbReference type="Proteomes" id="UP000008044">
    <property type="component" value="Chromosome"/>
</dbReference>
<accession>A0A0H3I305</accession>
<gene>
    <name evidence="1" type="ordered locus">W5S_2329</name>
    <name evidence="2" type="ORF">F6Q06_23935</name>
</gene>
<reference evidence="2" key="4">
    <citation type="submission" date="2024-05" db="EMBL/GenBank/DDBJ databases">
        <title>Identification of Pectobacterium versatile causing blackleg of potato from New York State with a whole genome sequencing approach.</title>
        <authorList>
            <person name="Ma X."/>
            <person name="Swingle B."/>
        </authorList>
    </citation>
    <scope>NUCLEOTIDE SEQUENCE</scope>
    <source>
        <strain evidence="2">NY1588A</strain>
    </source>
</reference>
<dbReference type="Proteomes" id="UP001194579">
    <property type="component" value="Unassembled WGS sequence"/>
</dbReference>
<evidence type="ECO:0000313" key="4">
    <source>
        <dbReference type="Proteomes" id="UP001194579"/>
    </source>
</evidence>
<dbReference type="RefSeq" id="WP_014699998.1">
    <property type="nucleotide sequence ID" value="NC_017845.1"/>
</dbReference>
<reference evidence="4" key="3">
    <citation type="submission" date="2023-07" db="EMBL/GenBank/DDBJ databases">
        <title>Identification of Pectobacterium versatile causing blackleg of potato from New York State with a whole genome sequencing approach.</title>
        <authorList>
            <person name="Ma X."/>
            <person name="Swingle B."/>
        </authorList>
    </citation>
    <scope>NUCLEOTIDE SEQUENCE [LARGE SCALE GENOMIC DNA]</scope>
    <source>
        <strain evidence="4">NY1588A</strain>
    </source>
</reference>
<reference evidence="1" key="2">
    <citation type="submission" date="2012-03" db="EMBL/GenBank/DDBJ databases">
        <authorList>
            <person name="Koskinen P."/>
            <person name="Laine P."/>
            <person name="Niemi O."/>
            <person name="Nykyri J."/>
            <person name="Harjunpaa H."/>
            <person name="Auvinen P."/>
            <person name="Paulin L."/>
            <person name="Pirhonen M."/>
            <person name="Palva T."/>
            <person name="Holm L."/>
        </authorList>
    </citation>
    <scope>NUCLEOTIDE SEQUENCE</scope>
    <source>
        <strain evidence="1">SCC3193</strain>
    </source>
</reference>